<name>A0A871Y7H7_9ACTN</name>
<evidence type="ECO:0000313" key="4">
    <source>
        <dbReference type="EMBL" id="QOV09082.1"/>
    </source>
</evidence>
<feature type="transmembrane region" description="Helical" evidence="2">
    <location>
        <begin position="9"/>
        <end position="29"/>
    </location>
</feature>
<keyword evidence="1" id="KW-0175">Coiled coil</keyword>
<evidence type="ECO:0000256" key="1">
    <source>
        <dbReference type="SAM" id="Coils"/>
    </source>
</evidence>
<feature type="transmembrane region" description="Helical" evidence="2">
    <location>
        <begin position="251"/>
        <end position="270"/>
    </location>
</feature>
<dbReference type="Pfam" id="PF02518">
    <property type="entry name" value="HATPase_c"/>
    <property type="match status" value="1"/>
</dbReference>
<keyword evidence="2" id="KW-1133">Transmembrane helix</keyword>
<feature type="domain" description="Histidine kinase/HSP90-like ATPase" evidence="3">
    <location>
        <begin position="488"/>
        <end position="544"/>
    </location>
</feature>
<keyword evidence="2" id="KW-0812">Transmembrane</keyword>
<accession>A0A871Y7H7</accession>
<dbReference type="Gene3D" id="3.30.565.10">
    <property type="entry name" value="Histidine kinase-like ATPase, C-terminal domain"/>
    <property type="match status" value="1"/>
</dbReference>
<feature type="coiled-coil region" evidence="1">
    <location>
        <begin position="358"/>
        <end position="396"/>
    </location>
</feature>
<protein>
    <recommendedName>
        <fullName evidence="3">Histidine kinase/HSP90-like ATPase domain-containing protein</fullName>
    </recommendedName>
</protein>
<dbReference type="EMBL" id="MW122883">
    <property type="protein sequence ID" value="QOV09082.1"/>
    <property type="molecule type" value="Genomic_DNA"/>
</dbReference>
<proteinExistence type="predicted"/>
<evidence type="ECO:0000259" key="3">
    <source>
        <dbReference type="Pfam" id="PF02518"/>
    </source>
</evidence>
<reference evidence="4" key="1">
    <citation type="submission" date="2020-10" db="EMBL/GenBank/DDBJ databases">
        <title>Diverse heliorhodopsins detected via functional metagenomics in peat lake Actinobacteria, Chloroflexi and Archaea.</title>
        <authorList>
            <person name="Chazan A."/>
            <person name="Rozenberg A."/>
            <person name="Tahan R."/>
            <person name="Mannen K."/>
            <person name="Nagata T."/>
            <person name="Yaish S."/>
            <person name="Larom S."/>
            <person name="Kandori H."/>
            <person name="Inoue K."/>
            <person name="Beja O."/>
            <person name="Pushkarev A."/>
        </authorList>
    </citation>
    <scope>NUCLEOTIDE SEQUENCE</scope>
</reference>
<feature type="transmembrane region" description="Helical" evidence="2">
    <location>
        <begin position="276"/>
        <end position="297"/>
    </location>
</feature>
<keyword evidence="2" id="KW-0472">Membrane</keyword>
<sequence>MAMVLCNPVAFSDAVLVVFWIAAVVASLLVDALVWGVTAFTLVTSLIALVPSTGVFLVFRNAQTHITSPALKRWFTALGYFTTLATRGAVIWSIRTIFDQPTSPFFPDMTVSVGVPAIISMGLAAAVEHRRNTHVDLTMKLLSERDELLHLSGKFEEKLAEAQHEMEMEVRRELEPVIEDVRSKISRITSQSDATRAIDSLSAAVSEVVRPMSHRLVNLELSVGRESKQNRSRPVLAVRGTRIDSTKMLDVHLLFTLEIFEALVFGPLLGVISSSIFGDVFTTLIAMALTLAIIKYWPQRFRNLTFVQGIAAWSALFVIGLVLPRTLLHFALPDLFGNPFLAAHLFNRYLLVVGFLVSNTLEQLEDRAEAELRNVNLQLQKTVANLRRELAIHRRNLSWLLHGPIQSALVSSAIKLQKSNLSTADAHKLNEDIAQAVSHIQGGYRRNNNFDEALMQLRGIWSRIVDIEVSVSDDARSRLELDQTLSGSLAQVLVEAVSNAKKHGQASHVSVEIEIDAADNLVCSIYNNGSTISENAQDGLGSTLFDELCLSWQRVNTENGVTLIATF</sequence>
<dbReference type="SUPFAM" id="SSF55874">
    <property type="entry name" value="ATPase domain of HSP90 chaperone/DNA topoisomerase II/histidine kinase"/>
    <property type="match status" value="1"/>
</dbReference>
<dbReference type="InterPro" id="IPR036890">
    <property type="entry name" value="HATPase_C_sf"/>
</dbReference>
<gene>
    <name evidence="4" type="ORF">HULAa32G3_00002</name>
</gene>
<evidence type="ECO:0000256" key="2">
    <source>
        <dbReference type="SAM" id="Phobius"/>
    </source>
</evidence>
<dbReference type="AlphaFoldDB" id="A0A871Y7H7"/>
<feature type="transmembrane region" description="Helical" evidence="2">
    <location>
        <begin position="106"/>
        <end position="127"/>
    </location>
</feature>
<feature type="transmembrane region" description="Helical" evidence="2">
    <location>
        <begin position="71"/>
        <end position="94"/>
    </location>
</feature>
<feature type="transmembrane region" description="Helical" evidence="2">
    <location>
        <begin position="304"/>
        <end position="323"/>
    </location>
</feature>
<feature type="transmembrane region" description="Helical" evidence="2">
    <location>
        <begin position="35"/>
        <end position="59"/>
    </location>
</feature>
<organism evidence="4">
    <name type="scientific">uncultured Actinomycetes bacterium</name>
    <dbReference type="NCBI Taxonomy" id="152507"/>
    <lineage>
        <taxon>Bacteria</taxon>
        <taxon>Bacillati</taxon>
        <taxon>Actinomycetota</taxon>
        <taxon>Actinomycetes</taxon>
        <taxon>environmental samples</taxon>
    </lineage>
</organism>
<dbReference type="InterPro" id="IPR003594">
    <property type="entry name" value="HATPase_dom"/>
</dbReference>